<dbReference type="InterPro" id="IPR004391">
    <property type="entry name" value="Glu_race"/>
</dbReference>
<dbReference type="InterPro" id="IPR033134">
    <property type="entry name" value="Asp/Glu_racemase_AS_2"/>
</dbReference>
<dbReference type="Pfam" id="PF01177">
    <property type="entry name" value="Asp_Glu_race"/>
    <property type="match status" value="1"/>
</dbReference>
<dbReference type="PANTHER" id="PTHR21198:SF2">
    <property type="entry name" value="GLUTAMATE RACEMASE"/>
    <property type="match status" value="1"/>
</dbReference>
<evidence type="ECO:0000256" key="5">
    <source>
        <dbReference type="ARBA" id="ARBA00023235"/>
    </source>
</evidence>
<accession>A0ABN1N4Y9</accession>
<proteinExistence type="inferred from homology"/>
<name>A0ABN1N4Y9_9BACT</name>
<dbReference type="Gene3D" id="3.40.50.1860">
    <property type="match status" value="2"/>
</dbReference>
<dbReference type="PROSITE" id="PS00923">
    <property type="entry name" value="ASP_GLU_RACEMASE_1"/>
    <property type="match status" value="1"/>
</dbReference>
<comment type="similarity">
    <text evidence="7">Belongs to the aspartate/glutamate racemases family.</text>
</comment>
<dbReference type="InterPro" id="IPR001920">
    <property type="entry name" value="Asp/Glu_race"/>
</dbReference>
<dbReference type="EC" id="5.1.1.3" evidence="2 7"/>
<feature type="active site" description="Proton donor/acceptor" evidence="7">
    <location>
        <position position="75"/>
    </location>
</feature>
<evidence type="ECO:0000313" key="9">
    <source>
        <dbReference type="Proteomes" id="UP001500469"/>
    </source>
</evidence>
<dbReference type="PROSITE" id="PS00924">
    <property type="entry name" value="ASP_GLU_RACEMASE_2"/>
    <property type="match status" value="1"/>
</dbReference>
<evidence type="ECO:0000256" key="3">
    <source>
        <dbReference type="ARBA" id="ARBA00022960"/>
    </source>
</evidence>
<dbReference type="NCBIfam" id="TIGR00067">
    <property type="entry name" value="glut_race"/>
    <property type="match status" value="1"/>
</dbReference>
<keyword evidence="4 7" id="KW-0573">Peptidoglycan synthesis</keyword>
<feature type="binding site" evidence="7">
    <location>
        <begin position="76"/>
        <end position="77"/>
    </location>
    <ligand>
        <name>substrate</name>
    </ligand>
</feature>
<comment type="caution">
    <text evidence="8">The sequence shown here is derived from an EMBL/GenBank/DDBJ whole genome shotgun (WGS) entry which is preliminary data.</text>
</comment>
<organism evidence="8 9">
    <name type="scientific">Algoriphagus jejuensis</name>
    <dbReference type="NCBI Taxonomy" id="419934"/>
    <lineage>
        <taxon>Bacteria</taxon>
        <taxon>Pseudomonadati</taxon>
        <taxon>Bacteroidota</taxon>
        <taxon>Cytophagia</taxon>
        <taxon>Cytophagales</taxon>
        <taxon>Cyclobacteriaceae</taxon>
        <taxon>Algoriphagus</taxon>
    </lineage>
</organism>
<comment type="function">
    <text evidence="7">Provides the (R)-glutamate required for cell wall biosynthesis.</text>
</comment>
<evidence type="ECO:0000256" key="6">
    <source>
        <dbReference type="ARBA" id="ARBA00023316"/>
    </source>
</evidence>
<feature type="active site" description="Proton donor/acceptor" evidence="7">
    <location>
        <position position="195"/>
    </location>
</feature>
<reference evidence="8 9" key="1">
    <citation type="journal article" date="2019" name="Int. J. Syst. Evol. Microbiol.">
        <title>The Global Catalogue of Microorganisms (GCM) 10K type strain sequencing project: providing services to taxonomists for standard genome sequencing and annotation.</title>
        <authorList>
            <consortium name="The Broad Institute Genomics Platform"/>
            <consortium name="The Broad Institute Genome Sequencing Center for Infectious Disease"/>
            <person name="Wu L."/>
            <person name="Ma J."/>
        </authorList>
    </citation>
    <scope>NUCLEOTIDE SEQUENCE [LARGE SCALE GENOMIC DNA]</scope>
    <source>
        <strain evidence="8 9">JCM 16112</strain>
    </source>
</reference>
<keyword evidence="6 7" id="KW-0961">Cell wall biogenesis/degradation</keyword>
<dbReference type="SUPFAM" id="SSF53681">
    <property type="entry name" value="Aspartate/glutamate racemase"/>
    <property type="match status" value="2"/>
</dbReference>
<dbReference type="InterPro" id="IPR015942">
    <property type="entry name" value="Asp/Glu/hydantoin_racemase"/>
</dbReference>
<gene>
    <name evidence="7 8" type="primary">murI</name>
    <name evidence="8" type="ORF">GCM10009119_36510</name>
</gene>
<comment type="catalytic activity">
    <reaction evidence="1 7">
        <text>L-glutamate = D-glutamate</text>
        <dbReference type="Rhea" id="RHEA:12813"/>
        <dbReference type="ChEBI" id="CHEBI:29985"/>
        <dbReference type="ChEBI" id="CHEBI:29986"/>
        <dbReference type="EC" id="5.1.1.3"/>
    </reaction>
</comment>
<feature type="binding site" evidence="7">
    <location>
        <begin position="44"/>
        <end position="45"/>
    </location>
    <ligand>
        <name>substrate</name>
    </ligand>
</feature>
<dbReference type="Proteomes" id="UP001500469">
    <property type="component" value="Unassembled WGS sequence"/>
</dbReference>
<dbReference type="EMBL" id="BAAAFI010000046">
    <property type="protein sequence ID" value="GAA0880681.1"/>
    <property type="molecule type" value="Genomic_DNA"/>
</dbReference>
<evidence type="ECO:0000256" key="1">
    <source>
        <dbReference type="ARBA" id="ARBA00001602"/>
    </source>
</evidence>
<dbReference type="InterPro" id="IPR018187">
    <property type="entry name" value="Asp/Glu_racemase_AS_1"/>
</dbReference>
<dbReference type="HAMAP" id="MF_00258">
    <property type="entry name" value="Glu_racemase"/>
    <property type="match status" value="1"/>
</dbReference>
<sequence>MNSNHSPIGIFDSGFGGLTVFKEIETLLPQYDYLYLGDNARAPYGSRSFETVYQYTWQSMQWFFEMGCPLVIVACNTASAKALRNIQQLDLPHTVDPTRRILGVIRPTTEVLGQYTQSGKVGILGTIGTVKSDSYPIEMEKYWPEVEVFQQACPLWVSLIENDEHESEVADYFVRKYLEQLFAQESEIDTLLLGCTHYPLLMPKLKKHVPAHVKLVSQGEIVAKSLVDYLARHPELESRLSRGETRRFCTTDNPGDFGKQAQIFLGREIEASGVHL</sequence>
<feature type="binding site" evidence="7">
    <location>
        <begin position="196"/>
        <end position="197"/>
    </location>
    <ligand>
        <name>substrate</name>
    </ligand>
</feature>
<evidence type="ECO:0000313" key="8">
    <source>
        <dbReference type="EMBL" id="GAA0880681.1"/>
    </source>
</evidence>
<keyword evidence="3 7" id="KW-0133">Cell shape</keyword>
<protein>
    <recommendedName>
        <fullName evidence="2 7">Glutamate racemase</fullName>
        <ecNumber evidence="2 7">5.1.1.3</ecNumber>
    </recommendedName>
</protein>
<evidence type="ECO:0000256" key="4">
    <source>
        <dbReference type="ARBA" id="ARBA00022984"/>
    </source>
</evidence>
<dbReference type="RefSeq" id="WP_343854172.1">
    <property type="nucleotide sequence ID" value="NZ_BAAAFI010000046.1"/>
</dbReference>
<evidence type="ECO:0000256" key="2">
    <source>
        <dbReference type="ARBA" id="ARBA00013090"/>
    </source>
</evidence>
<dbReference type="PANTHER" id="PTHR21198">
    <property type="entry name" value="GLUTAMATE RACEMASE"/>
    <property type="match status" value="1"/>
</dbReference>
<comment type="pathway">
    <text evidence="7">Cell wall biogenesis; peptidoglycan biosynthesis.</text>
</comment>
<keyword evidence="9" id="KW-1185">Reference proteome</keyword>
<keyword evidence="5 7" id="KW-0413">Isomerase</keyword>
<evidence type="ECO:0000256" key="7">
    <source>
        <dbReference type="HAMAP-Rule" id="MF_00258"/>
    </source>
</evidence>
<feature type="binding site" evidence="7">
    <location>
        <begin position="12"/>
        <end position="13"/>
    </location>
    <ligand>
        <name>substrate</name>
    </ligand>
</feature>